<dbReference type="RefSeq" id="WP_304421052.1">
    <property type="nucleotide sequence ID" value="NZ_JANCMU010000006.1"/>
</dbReference>
<gene>
    <name evidence="2" type="ORF">NMK71_09780</name>
</gene>
<name>A0A9X4N183_9FLAO</name>
<dbReference type="Gene3D" id="3.30.420.40">
    <property type="match status" value="1"/>
</dbReference>
<comment type="caution">
    <text evidence="2">The sequence shown here is derived from an EMBL/GenBank/DDBJ whole genome shotgun (WGS) entry which is preliminary data.</text>
</comment>
<dbReference type="Pfam" id="PF02541">
    <property type="entry name" value="Ppx-GppA"/>
    <property type="match status" value="1"/>
</dbReference>
<dbReference type="EMBL" id="JANCMU010000006">
    <property type="protein sequence ID" value="MDG4946706.1"/>
    <property type="molecule type" value="Genomic_DNA"/>
</dbReference>
<dbReference type="InterPro" id="IPR043129">
    <property type="entry name" value="ATPase_NBD"/>
</dbReference>
<dbReference type="InterPro" id="IPR050273">
    <property type="entry name" value="GppA/Ppx_hydrolase"/>
</dbReference>
<sequence>MKITKLAAIDVGSNAIRLLVNTIYDDGTHRTFNKTSLVRAPVRLGYDAFVAEHVSDENLTRLIKALKAFRLLMDVHEIQDYRAFATSAMREVSNGEEVVQRIKDEADIDLQIIDGETEGNIIFETELKSYVTDSKNYLYVDVGGGSTECTLLAHGKVITTKSFPVGTVRWLHDKVGADFLEKEVKPWVVENCKPYESIELLGSGGNINHIFKQSGSKPGKPLSYNYLFKQLKILKGLSFEDRLTLYNMKTDRADVVIPALEIYVSIMKFAGSKKIHVPKIGLSDGIIQFMYHHNKYW</sequence>
<proteinExistence type="predicted"/>
<dbReference type="PANTHER" id="PTHR30005">
    <property type="entry name" value="EXOPOLYPHOSPHATASE"/>
    <property type="match status" value="1"/>
</dbReference>
<feature type="domain" description="Ppx/GppA phosphatase N-terminal" evidence="1">
    <location>
        <begin position="51"/>
        <end position="288"/>
    </location>
</feature>
<reference evidence="2" key="1">
    <citation type="submission" date="2022-07" db="EMBL/GenBank/DDBJ databases">
        <title>Description and genome-wide analysis of Profundicola chukchiensis gen. nov., sp. nov., marine bacteria isolated from bottom sediments of the Chukchi Sea.</title>
        <authorList>
            <person name="Romanenko L."/>
            <person name="Otstavnykh N."/>
            <person name="Kurilenko V."/>
            <person name="Eremeev V."/>
            <person name="Velansky P."/>
            <person name="Mikhailov V."/>
            <person name="Isaeva M."/>
        </authorList>
    </citation>
    <scope>NUCLEOTIDE SEQUENCE</scope>
    <source>
        <strain evidence="2">KMM 9713</strain>
    </source>
</reference>
<dbReference type="InterPro" id="IPR003695">
    <property type="entry name" value="Ppx_GppA_N"/>
</dbReference>
<keyword evidence="3" id="KW-1185">Reference proteome</keyword>
<protein>
    <submittedName>
        <fullName evidence="2">Exopolyphosphatase</fullName>
    </submittedName>
</protein>
<accession>A0A9X4N183</accession>
<dbReference type="Proteomes" id="UP001152599">
    <property type="component" value="Unassembled WGS sequence"/>
</dbReference>
<evidence type="ECO:0000313" key="3">
    <source>
        <dbReference type="Proteomes" id="UP001152599"/>
    </source>
</evidence>
<dbReference type="PANTHER" id="PTHR30005:SF0">
    <property type="entry name" value="RETROGRADE REGULATION PROTEIN 2"/>
    <property type="match status" value="1"/>
</dbReference>
<dbReference type="CDD" id="cd24006">
    <property type="entry name" value="ASKHA_NBD_PPX_GppA"/>
    <property type="match status" value="1"/>
</dbReference>
<evidence type="ECO:0000313" key="2">
    <source>
        <dbReference type="EMBL" id="MDG4946706.1"/>
    </source>
</evidence>
<dbReference type="Gene3D" id="3.30.420.150">
    <property type="entry name" value="Exopolyphosphatase. Domain 2"/>
    <property type="match status" value="1"/>
</dbReference>
<organism evidence="2 3">
    <name type="scientific">Profundicola chukchiensis</name>
    <dbReference type="NCBI Taxonomy" id="2961959"/>
    <lineage>
        <taxon>Bacteria</taxon>
        <taxon>Pseudomonadati</taxon>
        <taxon>Bacteroidota</taxon>
        <taxon>Flavobacteriia</taxon>
        <taxon>Flavobacteriales</taxon>
        <taxon>Weeksellaceae</taxon>
        <taxon>Profundicola</taxon>
    </lineage>
</organism>
<dbReference type="AlphaFoldDB" id="A0A9X4N183"/>
<dbReference type="SUPFAM" id="SSF53067">
    <property type="entry name" value="Actin-like ATPase domain"/>
    <property type="match status" value="2"/>
</dbReference>
<evidence type="ECO:0000259" key="1">
    <source>
        <dbReference type="Pfam" id="PF02541"/>
    </source>
</evidence>
<dbReference type="GO" id="GO:0016462">
    <property type="term" value="F:pyrophosphatase activity"/>
    <property type="evidence" value="ECO:0007669"/>
    <property type="project" value="TreeGrafter"/>
</dbReference>